<dbReference type="Gene3D" id="3.40.50.10190">
    <property type="entry name" value="BRCT domain"/>
    <property type="match status" value="1"/>
</dbReference>
<dbReference type="SUPFAM" id="SSF158682">
    <property type="entry name" value="TerB-like"/>
    <property type="match status" value="1"/>
</dbReference>
<dbReference type="PANTHER" id="PTHR30231:SF4">
    <property type="entry name" value="PROTEIN NEN2"/>
    <property type="match status" value="1"/>
</dbReference>
<dbReference type="InterPro" id="IPR036397">
    <property type="entry name" value="RNaseH_sf"/>
</dbReference>
<dbReference type="InterPro" id="IPR013520">
    <property type="entry name" value="Ribonucl_H"/>
</dbReference>
<dbReference type="RefSeq" id="WP_184715778.1">
    <property type="nucleotide sequence ID" value="NZ_JACHJP010000003.1"/>
</dbReference>
<dbReference type="InterPro" id="IPR006054">
    <property type="entry name" value="DnaQ"/>
</dbReference>
<dbReference type="CDD" id="cd06127">
    <property type="entry name" value="DEDDh"/>
    <property type="match status" value="1"/>
</dbReference>
<name>A0A7W7QMY4_9ACTN</name>
<reference evidence="5 6" key="1">
    <citation type="submission" date="2020-08" db="EMBL/GenBank/DDBJ databases">
        <title>Genomic Encyclopedia of Type Strains, Phase III (KMG-III): the genomes of soil and plant-associated and newly described type strains.</title>
        <authorList>
            <person name="Whitman W."/>
        </authorList>
    </citation>
    <scope>NUCLEOTIDE SEQUENCE [LARGE SCALE GENOMIC DNA]</scope>
    <source>
        <strain evidence="5 6">CECT 8840</strain>
    </source>
</reference>
<dbReference type="InterPro" id="IPR012337">
    <property type="entry name" value="RNaseH-like_sf"/>
</dbReference>
<dbReference type="InterPro" id="IPR029024">
    <property type="entry name" value="TerB-like"/>
</dbReference>
<dbReference type="AlphaFoldDB" id="A0A7W7QMY4"/>
<feature type="domain" description="Exonuclease" evidence="4">
    <location>
        <begin position="2"/>
        <end position="169"/>
    </location>
</feature>
<dbReference type="SUPFAM" id="SSF53098">
    <property type="entry name" value="Ribonuclease H-like"/>
    <property type="match status" value="1"/>
</dbReference>
<sequence length="409" mass="44162">MGYAVIDFETTGLRRSWNDRIIEIGVVHLDGEGRITGEWNTLVNPERDLGPQHIHGISAADIRHAPPFADVSGALADLLRGRVLVAHNLRFEWTFLEHEYARLDASVPNVDGFGVCTMVEAARFLPDAPRSLAGCCTAAGIRLDDHHHALADARAAAGLLGHYLASARPHVPWRASLDLAAELAWPTIGKTDVAWVGRGVAAERATHFLARLVDQLPRAPEPPLADSYLALLDQALLDHHISASEADALVDLARQLGLSRGDVEHLHRDYLAGLVSAALADGVVTPAERHELELVATLLHIPLTTVDVLMAEKPTFPAPRSRFSLAPGDRIVFTGDMEGGQENWEERARQAGLVPHGNITKKVRLLVAADPDTLSGKARKARDYGIPIVTPEAFARMIASSTHLAPGGS</sequence>
<gene>
    <name evidence="5" type="ORF">FHS44_003502</name>
</gene>
<proteinExistence type="predicted"/>
<keyword evidence="3" id="KW-0269">Exonuclease</keyword>
<dbReference type="PANTHER" id="PTHR30231">
    <property type="entry name" value="DNA POLYMERASE III SUBUNIT EPSILON"/>
    <property type="match status" value="1"/>
</dbReference>
<dbReference type="InterPro" id="IPR036420">
    <property type="entry name" value="BRCT_dom_sf"/>
</dbReference>
<evidence type="ECO:0000313" key="6">
    <source>
        <dbReference type="Proteomes" id="UP000552644"/>
    </source>
</evidence>
<dbReference type="GO" id="GO:0006260">
    <property type="term" value="P:DNA replication"/>
    <property type="evidence" value="ECO:0007669"/>
    <property type="project" value="InterPro"/>
</dbReference>
<keyword evidence="2" id="KW-0378">Hydrolase</keyword>
<evidence type="ECO:0000259" key="4">
    <source>
        <dbReference type="SMART" id="SM00479"/>
    </source>
</evidence>
<dbReference type="GO" id="GO:0008408">
    <property type="term" value="F:3'-5' exonuclease activity"/>
    <property type="evidence" value="ECO:0007669"/>
    <property type="project" value="TreeGrafter"/>
</dbReference>
<dbReference type="Pfam" id="PF00929">
    <property type="entry name" value="RNase_T"/>
    <property type="match status" value="1"/>
</dbReference>
<keyword evidence="6" id="KW-1185">Reference proteome</keyword>
<organism evidence="5 6">
    <name type="scientific">Streptosporangium saharense</name>
    <dbReference type="NCBI Taxonomy" id="1706840"/>
    <lineage>
        <taxon>Bacteria</taxon>
        <taxon>Bacillati</taxon>
        <taxon>Actinomycetota</taxon>
        <taxon>Actinomycetes</taxon>
        <taxon>Streptosporangiales</taxon>
        <taxon>Streptosporangiaceae</taxon>
        <taxon>Streptosporangium</taxon>
    </lineage>
</organism>
<dbReference type="Proteomes" id="UP000552644">
    <property type="component" value="Unassembled WGS sequence"/>
</dbReference>
<dbReference type="Gene3D" id="3.30.420.10">
    <property type="entry name" value="Ribonuclease H-like superfamily/Ribonuclease H"/>
    <property type="match status" value="1"/>
</dbReference>
<dbReference type="GO" id="GO:0005829">
    <property type="term" value="C:cytosol"/>
    <property type="evidence" value="ECO:0007669"/>
    <property type="project" value="TreeGrafter"/>
</dbReference>
<keyword evidence="5" id="KW-0548">Nucleotidyltransferase</keyword>
<dbReference type="SMART" id="SM00479">
    <property type="entry name" value="EXOIII"/>
    <property type="match status" value="1"/>
</dbReference>
<keyword evidence="5" id="KW-0808">Transferase</keyword>
<evidence type="ECO:0000256" key="1">
    <source>
        <dbReference type="ARBA" id="ARBA00022722"/>
    </source>
</evidence>
<dbReference type="SUPFAM" id="SSF52113">
    <property type="entry name" value="BRCT domain"/>
    <property type="match status" value="1"/>
</dbReference>
<dbReference type="FunFam" id="3.30.420.10:FF:000045">
    <property type="entry name" value="3'-5' exonuclease DinG"/>
    <property type="match status" value="1"/>
</dbReference>
<evidence type="ECO:0000256" key="3">
    <source>
        <dbReference type="ARBA" id="ARBA00022839"/>
    </source>
</evidence>
<protein>
    <submittedName>
        <fullName evidence="5">DNA polymerase-3 subunit epsilon</fullName>
        <ecNumber evidence="5">2.7.7.7</ecNumber>
    </submittedName>
</protein>
<dbReference type="GO" id="GO:0003677">
    <property type="term" value="F:DNA binding"/>
    <property type="evidence" value="ECO:0007669"/>
    <property type="project" value="InterPro"/>
</dbReference>
<keyword evidence="1" id="KW-0540">Nuclease</keyword>
<dbReference type="GO" id="GO:0003887">
    <property type="term" value="F:DNA-directed DNA polymerase activity"/>
    <property type="evidence" value="ECO:0007669"/>
    <property type="project" value="UniProtKB-EC"/>
</dbReference>
<accession>A0A7W7QMY4</accession>
<dbReference type="EC" id="2.7.7.7" evidence="5"/>
<evidence type="ECO:0000256" key="2">
    <source>
        <dbReference type="ARBA" id="ARBA00022801"/>
    </source>
</evidence>
<dbReference type="EMBL" id="JACHJP010000003">
    <property type="protein sequence ID" value="MBB4916414.1"/>
    <property type="molecule type" value="Genomic_DNA"/>
</dbReference>
<comment type="caution">
    <text evidence="5">The sequence shown here is derived from an EMBL/GenBank/DDBJ whole genome shotgun (WGS) entry which is preliminary data.</text>
</comment>
<dbReference type="NCBIfam" id="TIGR00573">
    <property type="entry name" value="dnaq"/>
    <property type="match status" value="1"/>
</dbReference>
<evidence type="ECO:0000313" key="5">
    <source>
        <dbReference type="EMBL" id="MBB4916414.1"/>
    </source>
</evidence>